<feature type="transmembrane region" description="Helical" evidence="1">
    <location>
        <begin position="77"/>
        <end position="96"/>
    </location>
</feature>
<keyword evidence="1" id="KW-0812">Transmembrane</keyword>
<reference evidence="2 3" key="1">
    <citation type="submission" date="2023-07" db="EMBL/GenBank/DDBJ databases">
        <title>Sorghum-associated microbial communities from plants grown in Nebraska, USA.</title>
        <authorList>
            <person name="Schachtman D."/>
        </authorList>
    </citation>
    <scope>NUCLEOTIDE SEQUENCE [LARGE SCALE GENOMIC DNA]</scope>
    <source>
        <strain evidence="2 3">4256</strain>
    </source>
</reference>
<keyword evidence="1" id="KW-0472">Membrane</keyword>
<evidence type="ECO:0000313" key="3">
    <source>
        <dbReference type="Proteomes" id="UP001267638"/>
    </source>
</evidence>
<dbReference type="Proteomes" id="UP001267638">
    <property type="component" value="Unassembled WGS sequence"/>
</dbReference>
<evidence type="ECO:0000256" key="1">
    <source>
        <dbReference type="SAM" id="Phobius"/>
    </source>
</evidence>
<proteinExistence type="predicted"/>
<comment type="caution">
    <text evidence="2">The sequence shown here is derived from an EMBL/GenBank/DDBJ whole genome shotgun (WGS) entry which is preliminary data.</text>
</comment>
<dbReference type="EMBL" id="JAVDWV010000006">
    <property type="protein sequence ID" value="MDR7154817.1"/>
    <property type="molecule type" value="Genomic_DNA"/>
</dbReference>
<name>A0ABU1X187_SPHXE</name>
<dbReference type="Pfam" id="PF03203">
    <property type="entry name" value="MerC"/>
    <property type="match status" value="1"/>
</dbReference>
<sequence length="97" mass="10808">MAGFLPPAQREDWLERIANGASQLCLAHCTALPFILAVLRVLAMVLAVPPRFHLIMLMIAIPFSGLAQFMRREDYDLGWPALFGMPELTFLAIALLI</sequence>
<evidence type="ECO:0000313" key="2">
    <source>
        <dbReference type="EMBL" id="MDR7154817.1"/>
    </source>
</evidence>
<accession>A0ABU1X187</accession>
<dbReference type="InterPro" id="IPR004891">
    <property type="entry name" value="Mercury-R_MerC"/>
</dbReference>
<feature type="transmembrane region" description="Helical" evidence="1">
    <location>
        <begin position="54"/>
        <end position="71"/>
    </location>
</feature>
<feature type="transmembrane region" description="Helical" evidence="1">
    <location>
        <begin position="20"/>
        <end position="42"/>
    </location>
</feature>
<organism evidence="2 3">
    <name type="scientific">Sphingobium xenophagum</name>
    <dbReference type="NCBI Taxonomy" id="121428"/>
    <lineage>
        <taxon>Bacteria</taxon>
        <taxon>Pseudomonadati</taxon>
        <taxon>Pseudomonadota</taxon>
        <taxon>Alphaproteobacteria</taxon>
        <taxon>Sphingomonadales</taxon>
        <taxon>Sphingomonadaceae</taxon>
        <taxon>Sphingobium</taxon>
    </lineage>
</organism>
<keyword evidence="3" id="KW-1185">Reference proteome</keyword>
<keyword evidence="1" id="KW-1133">Transmembrane helix</keyword>
<gene>
    <name evidence="2" type="ORF">J2W40_001632</name>
</gene>
<protein>
    <submittedName>
        <fullName evidence="2">Uncharacterized protein</fullName>
    </submittedName>
</protein>